<dbReference type="GeneID" id="19471130"/>
<dbReference type="Gene3D" id="3.30.70.100">
    <property type="match status" value="1"/>
</dbReference>
<dbReference type="PANTHER" id="PTHR42052:SF1">
    <property type="entry name" value="ABM DOMAIN-CONTAINING PROTEIN"/>
    <property type="match status" value="1"/>
</dbReference>
<proteinExistence type="predicted"/>
<dbReference type="HOGENOM" id="CLU_062848_1_0_1"/>
<dbReference type="Proteomes" id="UP000016922">
    <property type="component" value="Unassembled WGS sequence"/>
</dbReference>
<evidence type="ECO:0000313" key="2">
    <source>
        <dbReference type="Proteomes" id="UP000016922"/>
    </source>
</evidence>
<protein>
    <recommendedName>
        <fullName evidence="3">ABM domain-containing protein</fullName>
    </recommendedName>
</protein>
<evidence type="ECO:0000313" key="1">
    <source>
        <dbReference type="EMBL" id="EPE32007.1"/>
    </source>
</evidence>
<dbReference type="KEGG" id="glz:GLAREA_12089"/>
<dbReference type="OrthoDB" id="3542212at2759"/>
<reference evidence="1 2" key="1">
    <citation type="journal article" date="2013" name="BMC Genomics">
        <title>Genomics-driven discovery of the pneumocandin biosynthetic gene cluster in the fungus Glarea lozoyensis.</title>
        <authorList>
            <person name="Chen L."/>
            <person name="Yue Q."/>
            <person name="Zhang X."/>
            <person name="Xiang M."/>
            <person name="Wang C."/>
            <person name="Li S."/>
            <person name="Che Y."/>
            <person name="Ortiz-Lopez F.J."/>
            <person name="Bills G.F."/>
            <person name="Liu X."/>
            <person name="An Z."/>
        </authorList>
    </citation>
    <scope>NUCLEOTIDE SEQUENCE [LARGE SCALE GENOMIC DNA]</scope>
    <source>
        <strain evidence="2">ATCC 20868 / MF5171</strain>
    </source>
</reference>
<dbReference type="AlphaFoldDB" id="S3D0E6"/>
<dbReference type="eggNOG" id="ENOG502T19T">
    <property type="taxonomic scope" value="Eukaryota"/>
</dbReference>
<evidence type="ECO:0008006" key="3">
    <source>
        <dbReference type="Google" id="ProtNLM"/>
    </source>
</evidence>
<keyword evidence="2" id="KW-1185">Reference proteome</keyword>
<dbReference type="EMBL" id="KE145360">
    <property type="protein sequence ID" value="EPE32007.1"/>
    <property type="molecule type" value="Genomic_DNA"/>
</dbReference>
<accession>S3D0E6</accession>
<gene>
    <name evidence="1" type="ORF">GLAREA_12089</name>
</gene>
<dbReference type="PANTHER" id="PTHR42052">
    <property type="entry name" value="ABM DOMAIN-CONTAINING PROTEIN"/>
    <property type="match status" value="1"/>
</dbReference>
<organism evidence="1 2">
    <name type="scientific">Glarea lozoyensis (strain ATCC 20868 / MF5171)</name>
    <dbReference type="NCBI Taxonomy" id="1116229"/>
    <lineage>
        <taxon>Eukaryota</taxon>
        <taxon>Fungi</taxon>
        <taxon>Dikarya</taxon>
        <taxon>Ascomycota</taxon>
        <taxon>Pezizomycotina</taxon>
        <taxon>Leotiomycetes</taxon>
        <taxon>Helotiales</taxon>
        <taxon>Helotiaceae</taxon>
        <taxon>Glarea</taxon>
    </lineage>
</organism>
<sequence>MTSTSVGLKQSDHKILEITLLRHKEDRTTENFKAALEALIKVRENLANSVYATQSKFFSPIDNPSEIYIFGFWPSIAAHQDFLANEELSSRILAPQEGLLDFVWGHHVELPGLDDQTGFLEHLPLDAPLVGLLMYNNSRDYESWGKSYAEYTNGLKLATKGYPLLKGTFCEPNDGESTPDDFVLSGWNADDEAASSEGTPWEKTLIILKDLEK</sequence>
<name>S3D0E6_GLAL2</name>
<dbReference type="RefSeq" id="XP_008081062.1">
    <property type="nucleotide sequence ID" value="XM_008082871.1"/>
</dbReference>